<name>A0ABU0F1M3_9PSEU</name>
<dbReference type="EMBL" id="JAUSUT010000001">
    <property type="protein sequence ID" value="MDQ0381483.1"/>
    <property type="molecule type" value="Genomic_DNA"/>
</dbReference>
<protein>
    <submittedName>
        <fullName evidence="1">Uncharacterized protein</fullName>
    </submittedName>
</protein>
<reference evidence="1 2" key="1">
    <citation type="submission" date="2023-07" db="EMBL/GenBank/DDBJ databases">
        <title>Sequencing the genomes of 1000 actinobacteria strains.</title>
        <authorList>
            <person name="Klenk H.-P."/>
        </authorList>
    </citation>
    <scope>NUCLEOTIDE SEQUENCE [LARGE SCALE GENOMIC DNA]</scope>
    <source>
        <strain evidence="1 2">DSM 45805</strain>
    </source>
</reference>
<evidence type="ECO:0000313" key="1">
    <source>
        <dbReference type="EMBL" id="MDQ0381483.1"/>
    </source>
</evidence>
<proteinExistence type="predicted"/>
<accession>A0ABU0F1M3</accession>
<gene>
    <name evidence="1" type="ORF">FB470_005477</name>
</gene>
<dbReference type="Proteomes" id="UP001229651">
    <property type="component" value="Unassembled WGS sequence"/>
</dbReference>
<keyword evidence="2" id="KW-1185">Reference proteome</keyword>
<organism evidence="1 2">
    <name type="scientific">Amycolatopsis thermophila</name>
    <dbReference type="NCBI Taxonomy" id="206084"/>
    <lineage>
        <taxon>Bacteria</taxon>
        <taxon>Bacillati</taxon>
        <taxon>Actinomycetota</taxon>
        <taxon>Actinomycetes</taxon>
        <taxon>Pseudonocardiales</taxon>
        <taxon>Pseudonocardiaceae</taxon>
        <taxon>Amycolatopsis</taxon>
    </lineage>
</organism>
<dbReference type="RefSeq" id="WP_370876726.1">
    <property type="nucleotide sequence ID" value="NZ_JAUSUT010000001.1"/>
</dbReference>
<sequence>MVVVVVLPFLEFVVEHRDVAEDDAVEQTVELLGVDAVRALDAPMFVKPLSEGV</sequence>
<comment type="caution">
    <text evidence="1">The sequence shown here is derived from an EMBL/GenBank/DDBJ whole genome shotgun (WGS) entry which is preliminary data.</text>
</comment>
<evidence type="ECO:0000313" key="2">
    <source>
        <dbReference type="Proteomes" id="UP001229651"/>
    </source>
</evidence>